<reference evidence="3 4" key="1">
    <citation type="submission" date="2014-06" db="EMBL/GenBank/DDBJ databases">
        <title>Evolutionary Origins and Diversification of the Mycorrhizal Mutualists.</title>
        <authorList>
            <consortium name="DOE Joint Genome Institute"/>
            <consortium name="Mycorrhizal Genomics Consortium"/>
            <person name="Kohler A."/>
            <person name="Kuo A."/>
            <person name="Nagy L.G."/>
            <person name="Floudas D."/>
            <person name="Copeland A."/>
            <person name="Barry K.W."/>
            <person name="Cichocki N."/>
            <person name="Veneault-Fourrey C."/>
            <person name="LaButti K."/>
            <person name="Lindquist E.A."/>
            <person name="Lipzen A."/>
            <person name="Lundell T."/>
            <person name="Morin E."/>
            <person name="Murat C."/>
            <person name="Riley R."/>
            <person name="Ohm R."/>
            <person name="Sun H."/>
            <person name="Tunlid A."/>
            <person name="Henrissat B."/>
            <person name="Grigoriev I.V."/>
            <person name="Hibbett D.S."/>
            <person name="Martin F."/>
        </authorList>
    </citation>
    <scope>NUCLEOTIDE SEQUENCE [LARGE SCALE GENOMIC DNA]</scope>
    <source>
        <strain evidence="3 4">SS14</strain>
    </source>
</reference>
<evidence type="ECO:0000313" key="3">
    <source>
        <dbReference type="EMBL" id="KIJ23771.1"/>
    </source>
</evidence>
<dbReference type="Proteomes" id="UP000054279">
    <property type="component" value="Unassembled WGS sequence"/>
</dbReference>
<dbReference type="InterPro" id="IPR029055">
    <property type="entry name" value="Ntn_hydrolases_N"/>
</dbReference>
<dbReference type="Pfam" id="PF01112">
    <property type="entry name" value="Asparaginase_2"/>
    <property type="match status" value="1"/>
</dbReference>
<dbReference type="GO" id="GO:0051604">
    <property type="term" value="P:protein maturation"/>
    <property type="evidence" value="ECO:0007669"/>
    <property type="project" value="TreeGrafter"/>
</dbReference>
<dbReference type="GO" id="GO:0004298">
    <property type="term" value="F:threonine-type endopeptidase activity"/>
    <property type="evidence" value="ECO:0007669"/>
    <property type="project" value="InterPro"/>
</dbReference>
<dbReference type="AlphaFoldDB" id="A0A0C9UE65"/>
<gene>
    <name evidence="3" type="ORF">M422DRAFT_195522</name>
</gene>
<proteinExistence type="predicted"/>
<dbReference type="InterPro" id="IPR037464">
    <property type="entry name" value="Taspase1"/>
</dbReference>
<dbReference type="CDD" id="cd04514">
    <property type="entry name" value="Taspase1_like"/>
    <property type="match status" value="1"/>
</dbReference>
<dbReference type="GO" id="GO:0005737">
    <property type="term" value="C:cytoplasm"/>
    <property type="evidence" value="ECO:0007669"/>
    <property type="project" value="TreeGrafter"/>
</dbReference>
<evidence type="ECO:0000256" key="1">
    <source>
        <dbReference type="PIRSR" id="PIRSR600246-1"/>
    </source>
</evidence>
<dbReference type="InterPro" id="IPR000246">
    <property type="entry name" value="Peptidase_T2"/>
</dbReference>
<evidence type="ECO:0008006" key="5">
    <source>
        <dbReference type="Google" id="ProtNLM"/>
    </source>
</evidence>
<evidence type="ECO:0000313" key="4">
    <source>
        <dbReference type="Proteomes" id="UP000054279"/>
    </source>
</evidence>
<organism evidence="3 4">
    <name type="scientific">Sphaerobolus stellatus (strain SS14)</name>
    <dbReference type="NCBI Taxonomy" id="990650"/>
    <lineage>
        <taxon>Eukaryota</taxon>
        <taxon>Fungi</taxon>
        <taxon>Dikarya</taxon>
        <taxon>Basidiomycota</taxon>
        <taxon>Agaricomycotina</taxon>
        <taxon>Agaricomycetes</taxon>
        <taxon>Phallomycetidae</taxon>
        <taxon>Geastrales</taxon>
        <taxon>Sphaerobolaceae</taxon>
        <taxon>Sphaerobolus</taxon>
    </lineage>
</organism>
<dbReference type="OrthoDB" id="77601at2759"/>
<dbReference type="HOGENOM" id="CLU_021603_5_1_1"/>
<dbReference type="EMBL" id="KN837592">
    <property type="protein sequence ID" value="KIJ23771.1"/>
    <property type="molecule type" value="Genomic_DNA"/>
</dbReference>
<evidence type="ECO:0000256" key="2">
    <source>
        <dbReference type="PIRSR" id="PIRSR600246-3"/>
    </source>
</evidence>
<feature type="active site" description="Nucleophile" evidence="1">
    <location>
        <position position="181"/>
    </location>
</feature>
<keyword evidence="4" id="KW-1185">Reference proteome</keyword>
<dbReference type="SUPFAM" id="SSF56235">
    <property type="entry name" value="N-terminal nucleophile aminohydrolases (Ntn hydrolases)"/>
    <property type="match status" value="1"/>
</dbReference>
<sequence length="199" mass="21349">MVFYVAVHGGAGYHARETEKEVKQALRRACLIAVNLLQKGKSACDAVEAAISSLEDAECLNAGYGSNLTEKRTVECDAAIMADTGSFGGAGAVSGIKNPIRAARAVLDYSDIRDSLGRIPPLTLVSAGAHDFAKASNVETVDPDKLISPRALREWQKWNELKAEGIREIKHEESTSLMQDTVGCVAWDNEGRICSGVSR</sequence>
<feature type="site" description="Cleavage; by autolysis" evidence="2">
    <location>
        <begin position="180"/>
        <end position="181"/>
    </location>
</feature>
<accession>A0A0C9UE65</accession>
<name>A0A0C9UE65_SPHS4</name>
<dbReference type="PANTHER" id="PTHR10188:SF8">
    <property type="entry name" value="THREONINE ASPARTASE 1"/>
    <property type="match status" value="1"/>
</dbReference>
<dbReference type="PANTHER" id="PTHR10188">
    <property type="entry name" value="L-ASPARAGINASE"/>
    <property type="match status" value="1"/>
</dbReference>
<protein>
    <recommendedName>
        <fullName evidence="5">Beta-aspartyl-peptidase</fullName>
    </recommendedName>
</protein>